<evidence type="ECO:0000313" key="1">
    <source>
        <dbReference type="EMBL" id="CAH1989436.1"/>
    </source>
</evidence>
<keyword evidence="2" id="KW-1185">Reference proteome</keyword>
<dbReference type="EMBL" id="CAKOFQ010007064">
    <property type="protein sequence ID" value="CAH1989436.1"/>
    <property type="molecule type" value="Genomic_DNA"/>
</dbReference>
<name>A0A9P0PQ29_ACAOB</name>
<sequence length="57" mass="6436">MSVGRHVLDNVEVIGGKKDEISKEFSIVDSFQISKFLPKSIKTFQNDLPFNNKIIPS</sequence>
<evidence type="ECO:0000313" key="2">
    <source>
        <dbReference type="Proteomes" id="UP001152888"/>
    </source>
</evidence>
<dbReference type="Proteomes" id="UP001152888">
    <property type="component" value="Unassembled WGS sequence"/>
</dbReference>
<dbReference type="AlphaFoldDB" id="A0A9P0PQ29"/>
<gene>
    <name evidence="1" type="ORF">ACAOBT_LOCUS19033</name>
</gene>
<reference evidence="1" key="1">
    <citation type="submission" date="2022-03" db="EMBL/GenBank/DDBJ databases">
        <authorList>
            <person name="Sayadi A."/>
        </authorList>
    </citation>
    <scope>NUCLEOTIDE SEQUENCE</scope>
</reference>
<proteinExistence type="predicted"/>
<organism evidence="1 2">
    <name type="scientific">Acanthoscelides obtectus</name>
    <name type="common">Bean weevil</name>
    <name type="synonym">Bruchus obtectus</name>
    <dbReference type="NCBI Taxonomy" id="200917"/>
    <lineage>
        <taxon>Eukaryota</taxon>
        <taxon>Metazoa</taxon>
        <taxon>Ecdysozoa</taxon>
        <taxon>Arthropoda</taxon>
        <taxon>Hexapoda</taxon>
        <taxon>Insecta</taxon>
        <taxon>Pterygota</taxon>
        <taxon>Neoptera</taxon>
        <taxon>Endopterygota</taxon>
        <taxon>Coleoptera</taxon>
        <taxon>Polyphaga</taxon>
        <taxon>Cucujiformia</taxon>
        <taxon>Chrysomeloidea</taxon>
        <taxon>Chrysomelidae</taxon>
        <taxon>Bruchinae</taxon>
        <taxon>Bruchini</taxon>
        <taxon>Acanthoscelides</taxon>
    </lineage>
</organism>
<comment type="caution">
    <text evidence="1">The sequence shown here is derived from an EMBL/GenBank/DDBJ whole genome shotgun (WGS) entry which is preliminary data.</text>
</comment>
<accession>A0A9P0PQ29</accession>
<protein>
    <submittedName>
        <fullName evidence="1">Uncharacterized protein</fullName>
    </submittedName>
</protein>